<organism evidence="2 3">
    <name type="scientific">Roseibium limicola</name>
    <dbReference type="NCBI Taxonomy" id="2816037"/>
    <lineage>
        <taxon>Bacteria</taxon>
        <taxon>Pseudomonadati</taxon>
        <taxon>Pseudomonadota</taxon>
        <taxon>Alphaproteobacteria</taxon>
        <taxon>Hyphomicrobiales</taxon>
        <taxon>Stappiaceae</taxon>
        <taxon>Roseibium</taxon>
    </lineage>
</organism>
<gene>
    <name evidence="2" type="ORF">J0X15_15990</name>
</gene>
<dbReference type="AlphaFoldDB" id="A0A939ETA6"/>
<keyword evidence="3" id="KW-1185">Reference proteome</keyword>
<protein>
    <submittedName>
        <fullName evidence="2">Uncharacterized protein</fullName>
    </submittedName>
</protein>
<evidence type="ECO:0000313" key="3">
    <source>
        <dbReference type="Proteomes" id="UP000664779"/>
    </source>
</evidence>
<feature type="transmembrane region" description="Helical" evidence="1">
    <location>
        <begin position="12"/>
        <end position="29"/>
    </location>
</feature>
<name>A0A939ETA6_9HYPH</name>
<dbReference type="EMBL" id="JAFLNF010000007">
    <property type="protein sequence ID" value="MBO0346729.1"/>
    <property type="molecule type" value="Genomic_DNA"/>
</dbReference>
<evidence type="ECO:0000313" key="2">
    <source>
        <dbReference type="EMBL" id="MBO0346729.1"/>
    </source>
</evidence>
<dbReference type="Proteomes" id="UP000664779">
    <property type="component" value="Unassembled WGS sequence"/>
</dbReference>
<sequence length="213" mass="24660">MIPEHPKKLARIGAILSLLGSLIWIQWPLNLEEVSPAALTIFMGCLITWVAIEIADLPNIDKSRQNEVNQDAEKLNFILKKIDFQQSYILKNYAIETYIEQPSYDGLKEIRTYHDEDRFPFHNKEMQKAFDEFCLSVSVFLNALYGLYTADGRGNITWRPGGTEYVPETEYELIKQEICIITDKKVDCSNKWDKFLIISNNALKGSTIRIEKY</sequence>
<dbReference type="RefSeq" id="WP_206942827.1">
    <property type="nucleotide sequence ID" value="NZ_JAFLNF010000007.1"/>
</dbReference>
<proteinExistence type="predicted"/>
<comment type="caution">
    <text evidence="2">The sequence shown here is derived from an EMBL/GenBank/DDBJ whole genome shotgun (WGS) entry which is preliminary data.</text>
</comment>
<keyword evidence="1" id="KW-0472">Membrane</keyword>
<evidence type="ECO:0000256" key="1">
    <source>
        <dbReference type="SAM" id="Phobius"/>
    </source>
</evidence>
<keyword evidence="1" id="KW-0812">Transmembrane</keyword>
<feature type="transmembrane region" description="Helical" evidence="1">
    <location>
        <begin position="35"/>
        <end position="55"/>
    </location>
</feature>
<reference evidence="2" key="1">
    <citation type="submission" date="2021-03" db="EMBL/GenBank/DDBJ databases">
        <title>Roseibium sp. CAU 1637 isolated from Incheon.</title>
        <authorList>
            <person name="Kim W."/>
        </authorList>
    </citation>
    <scope>NUCLEOTIDE SEQUENCE</scope>
    <source>
        <strain evidence="2">CAU 1637</strain>
    </source>
</reference>
<accession>A0A939ETA6</accession>
<keyword evidence="1" id="KW-1133">Transmembrane helix</keyword>